<dbReference type="Pfam" id="PF12735">
    <property type="entry name" value="IgD3_Trs65"/>
    <property type="match status" value="1"/>
</dbReference>
<dbReference type="Proteomes" id="UP001451303">
    <property type="component" value="Unassembled WGS sequence"/>
</dbReference>
<keyword evidence="4" id="KW-1185">Reference proteome</keyword>
<evidence type="ECO:0000313" key="3">
    <source>
        <dbReference type="EMBL" id="KAL0474257.1"/>
    </source>
</evidence>
<feature type="region of interest" description="Disordered" evidence="1">
    <location>
        <begin position="480"/>
        <end position="503"/>
    </location>
</feature>
<gene>
    <name evidence="3" type="ORF">QR685DRAFT_3119</name>
</gene>
<evidence type="ECO:0000259" key="2">
    <source>
        <dbReference type="Pfam" id="PF12735"/>
    </source>
</evidence>
<protein>
    <submittedName>
        <fullName evidence="3">TRAPP trafficking subunit Trs65 domain-containing protein</fullName>
    </submittedName>
</protein>
<feature type="compositionally biased region" description="Low complexity" evidence="1">
    <location>
        <begin position="482"/>
        <end position="503"/>
    </location>
</feature>
<proteinExistence type="predicted"/>
<dbReference type="InterPro" id="IPR024662">
    <property type="entry name" value="Trs65"/>
</dbReference>
<dbReference type="PANTHER" id="PTHR28159:SF1">
    <property type="entry name" value="TRAFFICKING PROTEIN PARTICLE COMPLEX II-SPECIFIC SUBUNIT 65"/>
    <property type="match status" value="1"/>
</dbReference>
<name>A0ABR3DNM0_NEUIN</name>
<dbReference type="EMBL" id="JAVLET010000001">
    <property type="protein sequence ID" value="KAL0474257.1"/>
    <property type="molecule type" value="Genomic_DNA"/>
</dbReference>
<sequence>MVNNMNDDDDTHDDGQAFLEQSYFSYIIPSASNFKPDTNSPPSLLEGISQRDVLFFDETADVYLVLRTPRQYEDTLRSSLSRIVVTLEAQIVNGHGSDREGPPAAEIIYTGLVPDPVDAIILSPVEEDNEKEKAEEDGDSKADNGKDLYVYAIWRMPVFVSRPRIRLQAPSIVFAATAGLKLLDPRKSRDMADEGYMQSCAPAGLNLLESFADDPMLGGIQPRLSALRVSSVAPVTQTKQPLRLFRGMQSLRLRVYPVVHTRVRFARPNTSPPSPALIALLEVDFTPFFDCEAALQKIDLAVTDGTVDDLNNQDLMALPLHCVAHDHLTFLYRLVPRQLEIISKHPSRELIITVEVAVLVQPNGADPFTPKLTMSWTTPLDFTLPVNPGFGTPMTKPIERRHKPSQLSISGGVDSMPLVSPSVTRPDALPSLEASITTQRIFETPVPDFGITVTFVGPDRPVYAGEEFAWTVFVVNRTKPEGATGTSSTSTSTATNTTTTTTNGIITTRSNSISITNAISGISGIGGDGIPTILTTPSTTTTTTTSATSGSPASQRKLALYALPKRRRNEVRTHRALSTAAPSNKRDPLIADAMLDDNVVHAMQRSSVVDSTEVVCLSADARVGPLAPNACAVVELRFLALKEGVLGIEAVRIVDLGSQEHVDVRELPVIVVRAGRKDGEKKEEGDEAEGGEKEVFEEVSVE</sequence>
<dbReference type="InterPro" id="IPR055420">
    <property type="entry name" value="IgD3_Trs65"/>
</dbReference>
<comment type="caution">
    <text evidence="3">The sequence shown here is derived from an EMBL/GenBank/DDBJ whole genome shotgun (WGS) entry which is preliminary data.</text>
</comment>
<reference evidence="3 4" key="1">
    <citation type="submission" date="2023-09" db="EMBL/GenBank/DDBJ databases">
        <title>Multi-omics analysis of a traditional fermented food reveals byproduct-associated fungal strains for waste-to-food upcycling.</title>
        <authorList>
            <consortium name="Lawrence Berkeley National Laboratory"/>
            <person name="Rekdal V.M."/>
            <person name="Villalobos-Escobedo J.M."/>
            <person name="Rodriguez-Valeron N."/>
            <person name="Garcia M.O."/>
            <person name="Vasquez D.P."/>
            <person name="Damayanti I."/>
            <person name="Sorensen P.M."/>
            <person name="Baidoo E.E."/>
            <person name="De Carvalho A.C."/>
            <person name="Riley R."/>
            <person name="Lipzen A."/>
            <person name="He G."/>
            <person name="Yan M."/>
            <person name="Haridas S."/>
            <person name="Daum C."/>
            <person name="Yoshinaga Y."/>
            <person name="Ng V."/>
            <person name="Grigoriev I.V."/>
            <person name="Munk R."/>
            <person name="Nuraida L."/>
            <person name="Wijaya C.H."/>
            <person name="Morales P.-C."/>
            <person name="Keasling J.D."/>
        </authorList>
    </citation>
    <scope>NUCLEOTIDE SEQUENCE [LARGE SCALE GENOMIC DNA]</scope>
    <source>
        <strain evidence="3 4">FGSC 2613</strain>
    </source>
</reference>
<feature type="compositionally biased region" description="Basic and acidic residues" evidence="1">
    <location>
        <begin position="676"/>
        <end position="696"/>
    </location>
</feature>
<organism evidence="3 4">
    <name type="scientific">Neurospora intermedia</name>
    <dbReference type="NCBI Taxonomy" id="5142"/>
    <lineage>
        <taxon>Eukaryota</taxon>
        <taxon>Fungi</taxon>
        <taxon>Dikarya</taxon>
        <taxon>Ascomycota</taxon>
        <taxon>Pezizomycotina</taxon>
        <taxon>Sordariomycetes</taxon>
        <taxon>Sordariomycetidae</taxon>
        <taxon>Sordariales</taxon>
        <taxon>Sordariaceae</taxon>
        <taxon>Neurospora</taxon>
    </lineage>
</organism>
<feature type="region of interest" description="Disordered" evidence="1">
    <location>
        <begin position="676"/>
        <end position="702"/>
    </location>
</feature>
<accession>A0ABR3DNM0</accession>
<dbReference type="PANTHER" id="PTHR28159">
    <property type="entry name" value="TRAFFICKING PROTEIN PARTICLE COMPLEX II-SPECIFIC SUBUNIT 65"/>
    <property type="match status" value="1"/>
</dbReference>
<evidence type="ECO:0000313" key="4">
    <source>
        <dbReference type="Proteomes" id="UP001451303"/>
    </source>
</evidence>
<evidence type="ECO:0000256" key="1">
    <source>
        <dbReference type="SAM" id="MobiDB-lite"/>
    </source>
</evidence>
<feature type="domain" description="Trafficking protein particle complex II-specific subunit 65 IgD3" evidence="2">
    <location>
        <begin position="425"/>
        <end position="672"/>
    </location>
</feature>